<dbReference type="SUPFAM" id="SSF47384">
    <property type="entry name" value="Homodimeric domain of signal transducing histidine kinase"/>
    <property type="match status" value="1"/>
</dbReference>
<dbReference type="InterPro" id="IPR000700">
    <property type="entry name" value="PAS-assoc_C"/>
</dbReference>
<feature type="domain" description="PAC" evidence="12">
    <location>
        <begin position="222"/>
        <end position="273"/>
    </location>
</feature>
<dbReference type="GO" id="GO:0000155">
    <property type="term" value="F:phosphorelay sensor kinase activity"/>
    <property type="evidence" value="ECO:0007669"/>
    <property type="project" value="InterPro"/>
</dbReference>
<evidence type="ECO:0000313" key="13">
    <source>
        <dbReference type="EMBL" id="VAW40626.1"/>
    </source>
</evidence>
<dbReference type="CDD" id="cd00130">
    <property type="entry name" value="PAS"/>
    <property type="match status" value="1"/>
</dbReference>
<dbReference type="Pfam" id="PF11845">
    <property type="entry name" value="Tll0287-like"/>
    <property type="match status" value="1"/>
</dbReference>
<dbReference type="EMBL" id="UOEX01000344">
    <property type="protein sequence ID" value="VAW40626.1"/>
    <property type="molecule type" value="Genomic_DNA"/>
</dbReference>
<dbReference type="SUPFAM" id="SSF52172">
    <property type="entry name" value="CheY-like"/>
    <property type="match status" value="1"/>
</dbReference>
<keyword evidence="6" id="KW-0902">Two-component regulatory system</keyword>
<keyword evidence="3" id="KW-0547">Nucleotide-binding</keyword>
<evidence type="ECO:0000256" key="5">
    <source>
        <dbReference type="ARBA" id="ARBA00022840"/>
    </source>
</evidence>
<feature type="domain" description="PAS" evidence="11">
    <location>
        <begin position="148"/>
        <end position="220"/>
    </location>
</feature>
<dbReference type="InterPro" id="IPR000014">
    <property type="entry name" value="PAS"/>
</dbReference>
<dbReference type="InterPro" id="IPR011006">
    <property type="entry name" value="CheY-like_superfamily"/>
</dbReference>
<dbReference type="Pfam" id="PF00512">
    <property type="entry name" value="HisKA"/>
    <property type="match status" value="1"/>
</dbReference>
<evidence type="ECO:0000256" key="6">
    <source>
        <dbReference type="ARBA" id="ARBA00023012"/>
    </source>
</evidence>
<dbReference type="SMART" id="SM00387">
    <property type="entry name" value="HATPase_c"/>
    <property type="match status" value="1"/>
</dbReference>
<dbReference type="SUPFAM" id="SSF55874">
    <property type="entry name" value="ATPase domain of HSP90 chaperone/DNA topoisomerase II/histidine kinase"/>
    <property type="match status" value="1"/>
</dbReference>
<dbReference type="InterPro" id="IPR004358">
    <property type="entry name" value="Sig_transdc_His_kin-like_C"/>
</dbReference>
<keyword evidence="8" id="KW-0812">Transmembrane</keyword>
<dbReference type="PANTHER" id="PTHR43065:SF46">
    <property type="entry name" value="C4-DICARBOXYLATE TRANSPORT SENSOR PROTEIN DCTB"/>
    <property type="match status" value="1"/>
</dbReference>
<feature type="domain" description="Histidine kinase" evidence="9">
    <location>
        <begin position="286"/>
        <end position="509"/>
    </location>
</feature>
<dbReference type="Pfam" id="PF02518">
    <property type="entry name" value="HATPase_c"/>
    <property type="match status" value="1"/>
</dbReference>
<sequence>QQAYEVLHKQSSNLAAFSHTVSLNYQETIDPYDKPDAWEAKILKEFRSGVITEASTITKINSAPYLKLLKPYVIDQGCLNCHESPEFKVGAVHGGMSVAIPMQPYYATAVMARHTILLTHLLLWLLGGLAIIKFSAAFQRYQATITESEKKFRIVSEFAYNFEYWIKDNNQLAFISPSCERLTGYSRLEFMNNPKLLLDIIHPDDKEMYRRHLHKIDDPEHNGTDFRVITRDGQVRWFTHTCSPIYINGQFLGRRGSSIDITEHKKLEERLGHTKRLEYLGRFAGGIAHDFNNVLTSISTFSHLLAQESHGNKTVSDYIKYINIATKLGKNLTANLLSFGKRQEVTLCAASLNNIISGIADILRSLVNEEIDLQIKPAVDDLPIAADKHQLEQVLINLCTNARDAMPNGGTIKIATQAVEVESPINGNIDEIPAGCYMKLSLADNGEGINPADLSRICEPFFTTKNSSKGTGLGLAIIHDIIKRHGAFLNVQSVVGEGTTFTAYFPVKHNSAPLTPPQETPAPASPPIDTTRTDDKTCSPVNAGTGIKENIPARPASRGTILLSDDEEMVRNSLTIQLQQAGFNVLGAANGKKAISLFIDHKDEINLAILDLLQPLRNGREIYEVIYKNQHHLPVIFISGNGGGADNHLSPEILARPKVHFMAKPLVIEDFMTLVEDLTSGSA</sequence>
<dbReference type="CDD" id="cd00082">
    <property type="entry name" value="HisKA"/>
    <property type="match status" value="1"/>
</dbReference>
<dbReference type="Gene3D" id="1.10.287.130">
    <property type="match status" value="1"/>
</dbReference>
<evidence type="ECO:0000256" key="1">
    <source>
        <dbReference type="ARBA" id="ARBA00022553"/>
    </source>
</evidence>
<organism evidence="13">
    <name type="scientific">hydrothermal vent metagenome</name>
    <dbReference type="NCBI Taxonomy" id="652676"/>
    <lineage>
        <taxon>unclassified sequences</taxon>
        <taxon>metagenomes</taxon>
        <taxon>ecological metagenomes</taxon>
    </lineage>
</organism>
<keyword evidence="8" id="KW-0472">Membrane</keyword>
<evidence type="ECO:0000256" key="3">
    <source>
        <dbReference type="ARBA" id="ARBA00022741"/>
    </source>
</evidence>
<gene>
    <name evidence="13" type="ORF">MNBD_DELTA03-938</name>
</gene>
<dbReference type="Gene3D" id="3.30.565.10">
    <property type="entry name" value="Histidine kinase-like ATPase, C-terminal domain"/>
    <property type="match status" value="1"/>
</dbReference>
<dbReference type="InterPro" id="IPR003661">
    <property type="entry name" value="HisK_dim/P_dom"/>
</dbReference>
<feature type="domain" description="Response regulatory" evidence="10">
    <location>
        <begin position="560"/>
        <end position="679"/>
    </location>
</feature>
<dbReference type="GO" id="GO:0005524">
    <property type="term" value="F:ATP binding"/>
    <property type="evidence" value="ECO:0007669"/>
    <property type="project" value="UniProtKB-KW"/>
</dbReference>
<dbReference type="InterPro" id="IPR003594">
    <property type="entry name" value="HATPase_dom"/>
</dbReference>
<feature type="transmembrane region" description="Helical" evidence="8">
    <location>
        <begin position="121"/>
        <end position="138"/>
    </location>
</feature>
<dbReference type="PROSITE" id="PS50109">
    <property type="entry name" value="HIS_KIN"/>
    <property type="match status" value="1"/>
</dbReference>
<evidence type="ECO:0000256" key="2">
    <source>
        <dbReference type="ARBA" id="ARBA00022679"/>
    </source>
</evidence>
<dbReference type="InterPro" id="IPR005467">
    <property type="entry name" value="His_kinase_dom"/>
</dbReference>
<dbReference type="InterPro" id="IPR036097">
    <property type="entry name" value="HisK_dim/P_sf"/>
</dbReference>
<dbReference type="PRINTS" id="PR00344">
    <property type="entry name" value="BCTRLSENSOR"/>
</dbReference>
<dbReference type="PANTHER" id="PTHR43065">
    <property type="entry name" value="SENSOR HISTIDINE KINASE"/>
    <property type="match status" value="1"/>
</dbReference>
<dbReference type="PROSITE" id="PS50110">
    <property type="entry name" value="RESPONSE_REGULATORY"/>
    <property type="match status" value="1"/>
</dbReference>
<dbReference type="AlphaFoldDB" id="A0A3B0W7M4"/>
<dbReference type="Pfam" id="PF08447">
    <property type="entry name" value="PAS_3"/>
    <property type="match status" value="1"/>
</dbReference>
<dbReference type="InterPro" id="IPR013655">
    <property type="entry name" value="PAS_fold_3"/>
</dbReference>
<dbReference type="PROSITE" id="PS50112">
    <property type="entry name" value="PAS"/>
    <property type="match status" value="1"/>
</dbReference>
<evidence type="ECO:0000256" key="4">
    <source>
        <dbReference type="ARBA" id="ARBA00022777"/>
    </source>
</evidence>
<evidence type="ECO:0000256" key="7">
    <source>
        <dbReference type="SAM" id="MobiDB-lite"/>
    </source>
</evidence>
<dbReference type="Pfam" id="PF00072">
    <property type="entry name" value="Response_reg"/>
    <property type="match status" value="1"/>
</dbReference>
<feature type="region of interest" description="Disordered" evidence="7">
    <location>
        <begin position="511"/>
        <end position="550"/>
    </location>
</feature>
<keyword evidence="2" id="KW-0808">Transferase</keyword>
<evidence type="ECO:0000259" key="10">
    <source>
        <dbReference type="PROSITE" id="PS50110"/>
    </source>
</evidence>
<evidence type="ECO:0000259" key="11">
    <source>
        <dbReference type="PROSITE" id="PS50112"/>
    </source>
</evidence>
<dbReference type="InterPro" id="IPR036890">
    <property type="entry name" value="HATPase_C_sf"/>
</dbReference>
<feature type="compositionally biased region" description="Pro residues" evidence="7">
    <location>
        <begin position="514"/>
        <end position="526"/>
    </location>
</feature>
<evidence type="ECO:0008006" key="14">
    <source>
        <dbReference type="Google" id="ProtNLM"/>
    </source>
</evidence>
<evidence type="ECO:0000259" key="12">
    <source>
        <dbReference type="PROSITE" id="PS50113"/>
    </source>
</evidence>
<evidence type="ECO:0000256" key="8">
    <source>
        <dbReference type="SAM" id="Phobius"/>
    </source>
</evidence>
<accession>A0A3B0W7M4</accession>
<dbReference type="Gene3D" id="3.40.50.2300">
    <property type="match status" value="1"/>
</dbReference>
<dbReference type="SMART" id="SM00448">
    <property type="entry name" value="REC"/>
    <property type="match status" value="1"/>
</dbReference>
<dbReference type="InterPro" id="IPR001789">
    <property type="entry name" value="Sig_transdc_resp-reg_receiver"/>
</dbReference>
<dbReference type="InterPro" id="IPR035965">
    <property type="entry name" value="PAS-like_dom_sf"/>
</dbReference>
<dbReference type="NCBIfam" id="TIGR00229">
    <property type="entry name" value="sensory_box"/>
    <property type="match status" value="1"/>
</dbReference>
<dbReference type="PROSITE" id="PS50113">
    <property type="entry name" value="PAC"/>
    <property type="match status" value="1"/>
</dbReference>
<dbReference type="SUPFAM" id="SSF55785">
    <property type="entry name" value="PYP-like sensor domain (PAS domain)"/>
    <property type="match status" value="1"/>
</dbReference>
<keyword evidence="8" id="KW-1133">Transmembrane helix</keyword>
<feature type="non-terminal residue" evidence="13">
    <location>
        <position position="1"/>
    </location>
</feature>
<keyword evidence="4" id="KW-0418">Kinase</keyword>
<name>A0A3B0W7M4_9ZZZZ</name>
<evidence type="ECO:0000259" key="9">
    <source>
        <dbReference type="PROSITE" id="PS50109"/>
    </source>
</evidence>
<protein>
    <recommendedName>
        <fullName evidence="14">Histidine kinase</fullName>
    </recommendedName>
</protein>
<keyword evidence="5" id="KW-0067">ATP-binding</keyword>
<dbReference type="SMART" id="SM00388">
    <property type="entry name" value="HisKA"/>
    <property type="match status" value="1"/>
</dbReference>
<proteinExistence type="predicted"/>
<dbReference type="Gene3D" id="3.30.450.20">
    <property type="entry name" value="PAS domain"/>
    <property type="match status" value="1"/>
</dbReference>
<reference evidence="13" key="1">
    <citation type="submission" date="2018-06" db="EMBL/GenBank/DDBJ databases">
        <authorList>
            <person name="Zhirakovskaya E."/>
        </authorList>
    </citation>
    <scope>NUCLEOTIDE SEQUENCE</scope>
</reference>
<keyword evidence="1" id="KW-0597">Phosphoprotein</keyword>
<dbReference type="InterPro" id="IPR021796">
    <property type="entry name" value="Tll0287-like_dom"/>
</dbReference>